<evidence type="ECO:0000313" key="4">
    <source>
        <dbReference type="EnsemblMetazoa" id="CJA12823.1"/>
    </source>
</evidence>
<dbReference type="InterPro" id="IPR036915">
    <property type="entry name" value="Cyclin-like_sf"/>
</dbReference>
<protein>
    <recommendedName>
        <fullName evidence="2">Protein CNPPD1</fullName>
    </recommendedName>
</protein>
<dbReference type="PANTHER" id="PTHR15615">
    <property type="match status" value="1"/>
</dbReference>
<dbReference type="GO" id="GO:0019901">
    <property type="term" value="F:protein kinase binding"/>
    <property type="evidence" value="ECO:0007669"/>
    <property type="project" value="InterPro"/>
</dbReference>
<dbReference type="GO" id="GO:0016538">
    <property type="term" value="F:cyclin-dependent protein serine/threonine kinase regulator activity"/>
    <property type="evidence" value="ECO:0007669"/>
    <property type="project" value="TreeGrafter"/>
</dbReference>
<dbReference type="CDD" id="cd20557">
    <property type="entry name" value="CYCLIN_ScPCL1-like"/>
    <property type="match status" value="1"/>
</dbReference>
<dbReference type="InterPro" id="IPR013922">
    <property type="entry name" value="Cyclin_PHO80-like"/>
</dbReference>
<keyword evidence="5" id="KW-1185">Reference proteome</keyword>
<dbReference type="GO" id="GO:0000307">
    <property type="term" value="C:cyclin-dependent protein kinase holoenzyme complex"/>
    <property type="evidence" value="ECO:0007669"/>
    <property type="project" value="TreeGrafter"/>
</dbReference>
<dbReference type="Pfam" id="PF00134">
    <property type="entry name" value="Cyclin_N"/>
    <property type="match status" value="1"/>
</dbReference>
<name>A0A8R1HWF1_CAEJA</name>
<reference evidence="5" key="1">
    <citation type="submission" date="2010-08" db="EMBL/GenBank/DDBJ databases">
        <authorList>
            <consortium name="Caenorhabditis japonica Sequencing Consortium"/>
            <person name="Wilson R.K."/>
        </authorList>
    </citation>
    <scope>NUCLEOTIDE SEQUENCE [LARGE SCALE GENOMIC DNA]</scope>
    <source>
        <strain evidence="5">DF5081</strain>
    </source>
</reference>
<dbReference type="GO" id="GO:0005634">
    <property type="term" value="C:nucleus"/>
    <property type="evidence" value="ECO:0007669"/>
    <property type="project" value="TreeGrafter"/>
</dbReference>
<organism evidence="4 5">
    <name type="scientific">Caenorhabditis japonica</name>
    <dbReference type="NCBI Taxonomy" id="281687"/>
    <lineage>
        <taxon>Eukaryota</taxon>
        <taxon>Metazoa</taxon>
        <taxon>Ecdysozoa</taxon>
        <taxon>Nematoda</taxon>
        <taxon>Chromadorea</taxon>
        <taxon>Rhabditida</taxon>
        <taxon>Rhabditina</taxon>
        <taxon>Rhabditomorpha</taxon>
        <taxon>Rhabditoidea</taxon>
        <taxon>Rhabditidae</taxon>
        <taxon>Peloderinae</taxon>
        <taxon>Caenorhabditis</taxon>
    </lineage>
</organism>
<dbReference type="PANTHER" id="PTHR15615:SF108">
    <property type="entry name" value="PROTEIN CNPPD1"/>
    <property type="match status" value="1"/>
</dbReference>
<evidence type="ECO:0000256" key="1">
    <source>
        <dbReference type="ARBA" id="ARBA00038508"/>
    </source>
</evidence>
<evidence type="ECO:0000256" key="2">
    <source>
        <dbReference type="ARBA" id="ARBA00040808"/>
    </source>
</evidence>
<reference evidence="4" key="2">
    <citation type="submission" date="2022-06" db="UniProtKB">
        <authorList>
            <consortium name="EnsemblMetazoa"/>
        </authorList>
    </citation>
    <scope>IDENTIFICATION</scope>
    <source>
        <strain evidence="4">DF5081</strain>
    </source>
</reference>
<dbReference type="SUPFAM" id="SSF47954">
    <property type="entry name" value="Cyclin-like"/>
    <property type="match status" value="1"/>
</dbReference>
<dbReference type="AlphaFoldDB" id="A0A8R1HWF1"/>
<dbReference type="EnsemblMetazoa" id="CJA12823.1">
    <property type="protein sequence ID" value="CJA12823.1"/>
    <property type="gene ID" value="WBGene00132027"/>
</dbReference>
<dbReference type="InterPro" id="IPR006671">
    <property type="entry name" value="Cyclin_N"/>
</dbReference>
<dbReference type="Gene3D" id="1.10.472.10">
    <property type="entry name" value="Cyclin-like"/>
    <property type="match status" value="1"/>
</dbReference>
<evidence type="ECO:0000313" key="5">
    <source>
        <dbReference type="Proteomes" id="UP000005237"/>
    </source>
</evidence>
<feature type="domain" description="Cyclin N-terminal" evidence="3">
    <location>
        <begin position="51"/>
        <end position="133"/>
    </location>
</feature>
<comment type="similarity">
    <text evidence="1">Belongs to the CNPPD1 family.</text>
</comment>
<proteinExistence type="inferred from homology"/>
<accession>A0A8R1HWF1</accession>
<sequence>MKRSLNYGSKQPASVNFPLSQMVVDYFDKKCTFDYLEPETSALISKCGYADPCTLVVALVYLDRLRVQNKEFFETTDPASLYIPALVLASKYMHDADTYDRVSNSEWAESLNMNADELNAKEWELVKKLDWNVSVKNEEFENYLESMEKWVAGSFMQKNDFATYNELLQLSSMIPIIDIVKQLVEFLSTTSLIYCLTLALMSTTLSPVSEPSVSTEVNNQDQNKNQTFSPVFLSSSRTIPTTSFDADFVFDEAQWTVDEDAQFENENMTTGSNFEAFCSFQRAIENFRLALHPYLSCHRQNFEMFVK</sequence>
<evidence type="ECO:0000259" key="3">
    <source>
        <dbReference type="Pfam" id="PF00134"/>
    </source>
</evidence>
<dbReference type="Proteomes" id="UP000005237">
    <property type="component" value="Unassembled WGS sequence"/>
</dbReference>